<dbReference type="SUPFAM" id="SSF53850">
    <property type="entry name" value="Periplasmic binding protein-like II"/>
    <property type="match status" value="1"/>
</dbReference>
<dbReference type="RefSeq" id="WP_273943955.1">
    <property type="nucleotide sequence ID" value="NZ_CP097263.1"/>
</dbReference>
<feature type="chain" id="PRO_5045808867" evidence="1">
    <location>
        <begin position="24"/>
        <end position="420"/>
    </location>
</feature>
<dbReference type="Proteomes" id="UP001589810">
    <property type="component" value="Unassembled WGS sequence"/>
</dbReference>
<reference evidence="2 3" key="1">
    <citation type="submission" date="2024-09" db="EMBL/GenBank/DDBJ databases">
        <authorList>
            <person name="Sun Q."/>
            <person name="Mori K."/>
        </authorList>
    </citation>
    <scope>NUCLEOTIDE SEQUENCE [LARGE SCALE GENOMIC DNA]</scope>
    <source>
        <strain evidence="2 3">TBRC 1432</strain>
    </source>
</reference>
<accession>A0ABV6N7F7</accession>
<dbReference type="PANTHER" id="PTHR43649">
    <property type="entry name" value="ARABINOSE-BINDING PROTEIN-RELATED"/>
    <property type="match status" value="1"/>
</dbReference>
<comment type="caution">
    <text evidence="2">The sequence shown here is derived from an EMBL/GenBank/DDBJ whole genome shotgun (WGS) entry which is preliminary data.</text>
</comment>
<keyword evidence="1" id="KW-0732">Signal</keyword>
<evidence type="ECO:0000313" key="2">
    <source>
        <dbReference type="EMBL" id="MFC0548530.1"/>
    </source>
</evidence>
<evidence type="ECO:0000256" key="1">
    <source>
        <dbReference type="SAM" id="SignalP"/>
    </source>
</evidence>
<dbReference type="InterPro" id="IPR050490">
    <property type="entry name" value="Bact_solute-bd_prot1"/>
</dbReference>
<dbReference type="PROSITE" id="PS51257">
    <property type="entry name" value="PROKAR_LIPOPROTEIN"/>
    <property type="match status" value="1"/>
</dbReference>
<organism evidence="2 3">
    <name type="scientific">Kutzneria chonburiensis</name>
    <dbReference type="NCBI Taxonomy" id="1483604"/>
    <lineage>
        <taxon>Bacteria</taxon>
        <taxon>Bacillati</taxon>
        <taxon>Actinomycetota</taxon>
        <taxon>Actinomycetes</taxon>
        <taxon>Pseudonocardiales</taxon>
        <taxon>Pseudonocardiaceae</taxon>
        <taxon>Kutzneria</taxon>
    </lineage>
</organism>
<proteinExistence type="predicted"/>
<dbReference type="InterPro" id="IPR006059">
    <property type="entry name" value="SBP"/>
</dbReference>
<keyword evidence="3" id="KW-1185">Reference proteome</keyword>
<dbReference type="Pfam" id="PF01547">
    <property type="entry name" value="SBP_bac_1"/>
    <property type="match status" value="1"/>
</dbReference>
<protein>
    <submittedName>
        <fullName evidence="2">Extracellular solute-binding protein</fullName>
    </submittedName>
</protein>
<dbReference type="Gene3D" id="3.40.190.10">
    <property type="entry name" value="Periplasmic binding protein-like II"/>
    <property type="match status" value="2"/>
</dbReference>
<evidence type="ECO:0000313" key="3">
    <source>
        <dbReference type="Proteomes" id="UP001589810"/>
    </source>
</evidence>
<sequence>MRSIRLCAAVVAALLVAACGSSGTTGSGALTWWHNGTSDPLKSLWQSVADGYHAAHPDVTISIDPIQNEQFQTKVPLALQSDSPPGLYQQWGGGGEASQIKSGKVLDLTSSVSSWIGPLGKAAEGWQVDGKQYGVPFDLHVVGFWYRKDLFQKAQITTPPATMADFYTDIDKLRAAGVTPVAIGSKDRWPDAFYWDYFAVRECSTDVVKQSIKAQKLDDPCWRKAGDDLTALLARKPFQEGFLGTPAQQGAGSSAGMVANGQAAMELQGDWEPGTMAALTEDKDFASKLGWFPFPTIEGGAGDPGVTLGGGDGFSCTTAAPPSCPDFLKYIDGAEVQTKLAAAGIGLPVNPDAASALKDPTLRQVFDFSRKATYIQTYLDIALPTSVGQALDDAIANFVAGKGTPASVAATVGQAATGDR</sequence>
<feature type="signal peptide" evidence="1">
    <location>
        <begin position="1"/>
        <end position="23"/>
    </location>
</feature>
<dbReference type="PANTHER" id="PTHR43649:SF14">
    <property type="entry name" value="BLR3389 PROTEIN"/>
    <property type="match status" value="1"/>
</dbReference>
<gene>
    <name evidence="2" type="ORF">ACFFH7_43980</name>
</gene>
<name>A0ABV6N7F7_9PSEU</name>
<dbReference type="EMBL" id="JBHLUD010000016">
    <property type="protein sequence ID" value="MFC0548530.1"/>
    <property type="molecule type" value="Genomic_DNA"/>
</dbReference>